<feature type="chain" id="PRO_5001496516" description="TolB protein" evidence="2">
    <location>
        <begin position="21"/>
        <end position="634"/>
    </location>
</feature>
<dbReference type="eggNOG" id="COG0823">
    <property type="taxonomic scope" value="Bacteria"/>
</dbReference>
<accession>A0A017T0V6</accession>
<gene>
    <name evidence="3" type="ORF">CAP_6469</name>
</gene>
<evidence type="ECO:0000313" key="4">
    <source>
        <dbReference type="Proteomes" id="UP000019678"/>
    </source>
</evidence>
<dbReference type="SUPFAM" id="SSF82171">
    <property type="entry name" value="DPP6 N-terminal domain-like"/>
    <property type="match status" value="1"/>
</dbReference>
<evidence type="ECO:0000256" key="1">
    <source>
        <dbReference type="SAM" id="MobiDB-lite"/>
    </source>
</evidence>
<evidence type="ECO:0000313" key="3">
    <source>
        <dbReference type="EMBL" id="EYF02889.1"/>
    </source>
</evidence>
<dbReference type="InterPro" id="IPR011042">
    <property type="entry name" value="6-blade_b-propeller_TolB-like"/>
</dbReference>
<protein>
    <recommendedName>
        <fullName evidence="5">TolB protein</fullName>
    </recommendedName>
</protein>
<feature type="signal peptide" evidence="2">
    <location>
        <begin position="1"/>
        <end position="20"/>
    </location>
</feature>
<dbReference type="Pfam" id="PF07676">
    <property type="entry name" value="PD40"/>
    <property type="match status" value="2"/>
</dbReference>
<comment type="caution">
    <text evidence="3">The sequence shown here is derived from an EMBL/GenBank/DDBJ whole genome shotgun (WGS) entry which is preliminary data.</text>
</comment>
<keyword evidence="4" id="KW-1185">Reference proteome</keyword>
<feature type="compositionally biased region" description="Gly residues" evidence="1">
    <location>
        <begin position="36"/>
        <end position="45"/>
    </location>
</feature>
<dbReference type="Proteomes" id="UP000019678">
    <property type="component" value="Unassembled WGS sequence"/>
</dbReference>
<organism evidence="3 4">
    <name type="scientific">Chondromyces apiculatus DSM 436</name>
    <dbReference type="NCBI Taxonomy" id="1192034"/>
    <lineage>
        <taxon>Bacteria</taxon>
        <taxon>Pseudomonadati</taxon>
        <taxon>Myxococcota</taxon>
        <taxon>Polyangia</taxon>
        <taxon>Polyangiales</taxon>
        <taxon>Polyangiaceae</taxon>
        <taxon>Chondromyces</taxon>
    </lineage>
</organism>
<dbReference type="AlphaFoldDB" id="A0A017T0V6"/>
<keyword evidence="2" id="KW-0732">Signal</keyword>
<name>A0A017T0V6_9BACT</name>
<dbReference type="STRING" id="1192034.CAP_6469"/>
<dbReference type="InterPro" id="IPR011659">
    <property type="entry name" value="WD40"/>
</dbReference>
<dbReference type="EMBL" id="ASRX01000054">
    <property type="protein sequence ID" value="EYF02889.1"/>
    <property type="molecule type" value="Genomic_DNA"/>
</dbReference>
<evidence type="ECO:0000256" key="2">
    <source>
        <dbReference type="SAM" id="SignalP"/>
    </source>
</evidence>
<dbReference type="RefSeq" id="WP_156041239.1">
    <property type="nucleotide sequence ID" value="NZ_ASRX01000054.1"/>
</dbReference>
<dbReference type="Gene3D" id="2.120.10.30">
    <property type="entry name" value="TolB, C-terminal domain"/>
    <property type="match status" value="1"/>
</dbReference>
<sequence length="634" mass="66924">MQFRASLMLFLAVATAAAIPACSCSGEDEGSSNSSGTGGSGGDGGSDPVASAVRIDPPSVVLEVDFNGPAPTQAYRAFATIDGQEVEVTADCTWSASPGFGLMSGATLTTALRGGEGEVTASCSGASGSSELLLNLSGELIAGGATPGNAPELFEGATPTDDATRAPSMVYPLDGAIAPRNLPPVDMQWLTGQNDLFRIHLAATHLDLDLYTSDVSLMLAEGDWGKVAETVAGEDLTIEVEALLQADPSAKFGAPPVRFRISHDILDKTAIYWWASNQQSLITQTFGATSEPERIIENCTSCHSVSRSGSRIGYSRCVGGDCNNLRVGFMRFDKQTNAWVEVINADTFPAPIFGSYTTFSPVGYPFPTDAQSVALVTRSPGFLEAYDPDTGAVLPSNAPQVSVMGPNGTQRSALMADWSPDGKRVAFASTPYPNAHWIDLSEGAIAVMSYEYDGTNHIFGQPDTIVPSPLELPSGQYNNLFFPSFSPDGEYIVFNAARSAWRNGANAAAPGQRLALADSQGAGVVELAAMNGPGDLDITWSHWAPRSDGEYLWVVFSSQRDYGHKLTLANTDPGCKANGVNQCKQIWIGAIDRQKLAAGLAQDPSAPAVWLPGQNITANNISPYWTVPTTEIPQ</sequence>
<dbReference type="OrthoDB" id="5512182at2"/>
<reference evidence="3 4" key="1">
    <citation type="submission" date="2013-05" db="EMBL/GenBank/DDBJ databases">
        <title>Genome assembly of Chondromyces apiculatus DSM 436.</title>
        <authorList>
            <person name="Sharma G."/>
            <person name="Khatri I."/>
            <person name="Kaur C."/>
            <person name="Mayilraj S."/>
            <person name="Subramanian S."/>
        </authorList>
    </citation>
    <scope>NUCLEOTIDE SEQUENCE [LARGE SCALE GENOMIC DNA]</scope>
    <source>
        <strain evidence="3 4">DSM 436</strain>
    </source>
</reference>
<evidence type="ECO:0008006" key="5">
    <source>
        <dbReference type="Google" id="ProtNLM"/>
    </source>
</evidence>
<feature type="region of interest" description="Disordered" evidence="1">
    <location>
        <begin position="25"/>
        <end position="52"/>
    </location>
</feature>
<proteinExistence type="predicted"/>